<evidence type="ECO:0000256" key="4">
    <source>
        <dbReference type="ARBA" id="ARBA00023136"/>
    </source>
</evidence>
<dbReference type="Pfam" id="PF10324">
    <property type="entry name" value="7TM_GPCR_Srw"/>
    <property type="match status" value="1"/>
</dbReference>
<feature type="transmembrane region" description="Helical" evidence="5">
    <location>
        <begin position="209"/>
        <end position="232"/>
    </location>
</feature>
<dbReference type="EMBL" id="JBAMIC010000019">
    <property type="protein sequence ID" value="KAK7093925.1"/>
    <property type="molecule type" value="Genomic_DNA"/>
</dbReference>
<dbReference type="Proteomes" id="UP001374579">
    <property type="component" value="Unassembled WGS sequence"/>
</dbReference>
<feature type="transmembrane region" description="Helical" evidence="5">
    <location>
        <begin position="95"/>
        <end position="126"/>
    </location>
</feature>
<dbReference type="SUPFAM" id="SSF81321">
    <property type="entry name" value="Family A G protein-coupled receptor-like"/>
    <property type="match status" value="1"/>
</dbReference>
<gene>
    <name evidence="7" type="ORF">V1264_007607</name>
</gene>
<keyword evidence="2 5" id="KW-0812">Transmembrane</keyword>
<dbReference type="PANTHER" id="PTHR46273:SF4">
    <property type="entry name" value="AT19640P"/>
    <property type="match status" value="1"/>
</dbReference>
<keyword evidence="4 5" id="KW-0472">Membrane</keyword>
<dbReference type="PANTHER" id="PTHR46273">
    <property type="entry name" value="MYOSUPPRESSIN RECEPTOR 1, ISOFORM B-RELATED"/>
    <property type="match status" value="1"/>
</dbReference>
<evidence type="ECO:0000313" key="8">
    <source>
        <dbReference type="Proteomes" id="UP001374579"/>
    </source>
</evidence>
<dbReference type="GO" id="GO:0008528">
    <property type="term" value="F:G protein-coupled peptide receptor activity"/>
    <property type="evidence" value="ECO:0007669"/>
    <property type="project" value="InterPro"/>
</dbReference>
<evidence type="ECO:0000256" key="5">
    <source>
        <dbReference type="SAM" id="Phobius"/>
    </source>
</evidence>
<dbReference type="PROSITE" id="PS50262">
    <property type="entry name" value="G_PROTEIN_RECEP_F1_2"/>
    <property type="match status" value="1"/>
</dbReference>
<protein>
    <recommendedName>
        <fullName evidence="6">G-protein coupled receptors family 1 profile domain-containing protein</fullName>
    </recommendedName>
</protein>
<dbReference type="CDD" id="cd14978">
    <property type="entry name" value="7tmA_FMRFamide_R-like"/>
    <property type="match status" value="1"/>
</dbReference>
<name>A0AAN9AWS9_9CAEN</name>
<feature type="transmembrane region" description="Helical" evidence="5">
    <location>
        <begin position="20"/>
        <end position="43"/>
    </location>
</feature>
<accession>A0AAN9AWS9</accession>
<evidence type="ECO:0000256" key="1">
    <source>
        <dbReference type="ARBA" id="ARBA00004370"/>
    </source>
</evidence>
<evidence type="ECO:0000313" key="7">
    <source>
        <dbReference type="EMBL" id="KAK7093925.1"/>
    </source>
</evidence>
<sequence>MNVTATEDSLSSFSGWYAAYHGYVSLCVCVSGIVTNTFNVTVLTRRKMRTPVNQILTGLALSDIITMLSYVPFAFHFYCMHPTTKSTAAKNSYGWMFFLLFHINLTTVTHTISIWLCVVLAIVRYLHIRNPARASSARFRRISQAKYLVLVVYCCSTLVMIPNYLTNELIPVNVTREEDHGENINETIWVLKSLKLGANDTDPLVLINVWQYAILAKVAPCFLMFIFGSLLLHQMRNKINQRRDFLKFSLSNASKLKEHSRTTKMLISVIVLFILTEFPQGVLIVLSATKEGFFNTVYLPLGDVMDIMALVNNAVNFVLYCSMSTKFRETFLCLYCHCRADRGDDCDDHDDQDDRVGNGYALRDNMMDSSCCNGD</sequence>
<comment type="subcellular location">
    <subcellularLocation>
        <location evidence="1">Membrane</location>
    </subcellularLocation>
</comment>
<feature type="transmembrane region" description="Helical" evidence="5">
    <location>
        <begin position="55"/>
        <end position="75"/>
    </location>
</feature>
<evidence type="ECO:0000256" key="3">
    <source>
        <dbReference type="ARBA" id="ARBA00022989"/>
    </source>
</evidence>
<dbReference type="InterPro" id="IPR017452">
    <property type="entry name" value="GPCR_Rhodpsn_7TM"/>
</dbReference>
<feature type="domain" description="G-protein coupled receptors family 1 profile" evidence="6">
    <location>
        <begin position="35"/>
        <end position="320"/>
    </location>
</feature>
<organism evidence="7 8">
    <name type="scientific">Littorina saxatilis</name>
    <dbReference type="NCBI Taxonomy" id="31220"/>
    <lineage>
        <taxon>Eukaryota</taxon>
        <taxon>Metazoa</taxon>
        <taxon>Spiralia</taxon>
        <taxon>Lophotrochozoa</taxon>
        <taxon>Mollusca</taxon>
        <taxon>Gastropoda</taxon>
        <taxon>Caenogastropoda</taxon>
        <taxon>Littorinimorpha</taxon>
        <taxon>Littorinoidea</taxon>
        <taxon>Littorinidae</taxon>
        <taxon>Littorina</taxon>
    </lineage>
</organism>
<feature type="transmembrane region" description="Helical" evidence="5">
    <location>
        <begin position="147"/>
        <end position="165"/>
    </location>
</feature>
<proteinExistence type="predicted"/>
<dbReference type="InterPro" id="IPR000276">
    <property type="entry name" value="GPCR_Rhodpsn"/>
</dbReference>
<feature type="transmembrane region" description="Helical" evidence="5">
    <location>
        <begin position="298"/>
        <end position="319"/>
    </location>
</feature>
<evidence type="ECO:0000256" key="2">
    <source>
        <dbReference type="ARBA" id="ARBA00022692"/>
    </source>
</evidence>
<reference evidence="7 8" key="1">
    <citation type="submission" date="2024-02" db="EMBL/GenBank/DDBJ databases">
        <title>Chromosome-scale genome assembly of the rough periwinkle Littorina saxatilis.</title>
        <authorList>
            <person name="De Jode A."/>
            <person name="Faria R."/>
            <person name="Formenti G."/>
            <person name="Sims Y."/>
            <person name="Smith T.P."/>
            <person name="Tracey A."/>
            <person name="Wood J.M.D."/>
            <person name="Zagrodzka Z.B."/>
            <person name="Johannesson K."/>
            <person name="Butlin R.K."/>
            <person name="Leder E.H."/>
        </authorList>
    </citation>
    <scope>NUCLEOTIDE SEQUENCE [LARGE SCALE GENOMIC DNA]</scope>
    <source>
        <strain evidence="7">Snail1</strain>
        <tissue evidence="7">Muscle</tissue>
    </source>
</reference>
<dbReference type="InterPro" id="IPR053219">
    <property type="entry name" value="GPCR_Dmsr-1"/>
</dbReference>
<keyword evidence="8" id="KW-1185">Reference proteome</keyword>
<dbReference type="InterPro" id="IPR019427">
    <property type="entry name" value="7TM_GPCR_serpentine_rcpt_Srw"/>
</dbReference>
<dbReference type="AlphaFoldDB" id="A0AAN9AWS9"/>
<dbReference type="PRINTS" id="PR00237">
    <property type="entry name" value="GPCRRHODOPSN"/>
</dbReference>
<feature type="transmembrane region" description="Helical" evidence="5">
    <location>
        <begin position="265"/>
        <end position="286"/>
    </location>
</feature>
<dbReference type="Gene3D" id="1.20.1070.10">
    <property type="entry name" value="Rhodopsin 7-helix transmembrane proteins"/>
    <property type="match status" value="1"/>
</dbReference>
<comment type="caution">
    <text evidence="7">The sequence shown here is derived from an EMBL/GenBank/DDBJ whole genome shotgun (WGS) entry which is preliminary data.</text>
</comment>
<keyword evidence="3 5" id="KW-1133">Transmembrane helix</keyword>
<evidence type="ECO:0000259" key="6">
    <source>
        <dbReference type="PROSITE" id="PS50262"/>
    </source>
</evidence>
<dbReference type="GO" id="GO:0005886">
    <property type="term" value="C:plasma membrane"/>
    <property type="evidence" value="ECO:0007669"/>
    <property type="project" value="TreeGrafter"/>
</dbReference>